<dbReference type="Proteomes" id="UP000606974">
    <property type="component" value="Unassembled WGS sequence"/>
</dbReference>
<keyword evidence="2" id="KW-1185">Reference proteome</keyword>
<sequence>MRISFIANLQVADDGDQDLPIQVVPTTIDIRFQRNGIGIIFPLIGQSAKASDIGCRPGDYSDPYAGLLNRATGGSLVEDSHPGSASYTPLSYHLDLLLTPSGSPGIFFLFLRQHWRQYRTCPNLVSMGAVFSKRVAITWLEALFPPPPHVGKPNALCYARRPCIGYIVVRHDIQYSAQLNEPLFGIGTPNIRSFVTSGCSSRA</sequence>
<organism evidence="1 2">
    <name type="scientific">Endocarpon pusillum</name>
    <dbReference type="NCBI Taxonomy" id="364733"/>
    <lineage>
        <taxon>Eukaryota</taxon>
        <taxon>Fungi</taxon>
        <taxon>Dikarya</taxon>
        <taxon>Ascomycota</taxon>
        <taxon>Pezizomycotina</taxon>
        <taxon>Eurotiomycetes</taxon>
        <taxon>Chaetothyriomycetidae</taxon>
        <taxon>Verrucariales</taxon>
        <taxon>Verrucariaceae</taxon>
        <taxon>Endocarpon</taxon>
    </lineage>
</organism>
<evidence type="ECO:0000313" key="2">
    <source>
        <dbReference type="Proteomes" id="UP000606974"/>
    </source>
</evidence>
<dbReference type="AlphaFoldDB" id="A0A8H7A9W9"/>
<proteinExistence type="predicted"/>
<name>A0A8H7A9W9_9EURO</name>
<dbReference type="EMBL" id="JAACFV010000113">
    <property type="protein sequence ID" value="KAF7505290.1"/>
    <property type="molecule type" value="Genomic_DNA"/>
</dbReference>
<comment type="caution">
    <text evidence="1">The sequence shown here is derived from an EMBL/GenBank/DDBJ whole genome shotgun (WGS) entry which is preliminary data.</text>
</comment>
<gene>
    <name evidence="1" type="ORF">GJ744_001077</name>
</gene>
<evidence type="ECO:0000313" key="1">
    <source>
        <dbReference type="EMBL" id="KAF7505290.1"/>
    </source>
</evidence>
<protein>
    <submittedName>
        <fullName evidence="1">Uncharacterized protein</fullName>
    </submittedName>
</protein>
<reference evidence="1" key="1">
    <citation type="submission" date="2020-02" db="EMBL/GenBank/DDBJ databases">
        <authorList>
            <person name="Palmer J.M."/>
        </authorList>
    </citation>
    <scope>NUCLEOTIDE SEQUENCE</scope>
    <source>
        <strain evidence="1">EPUS1.4</strain>
        <tissue evidence="1">Thallus</tissue>
    </source>
</reference>
<accession>A0A8H7A9W9</accession>